<feature type="transmembrane region" description="Helical" evidence="7">
    <location>
        <begin position="228"/>
        <end position="248"/>
    </location>
</feature>
<gene>
    <name evidence="9" type="ORF">HHL11_28830</name>
</gene>
<dbReference type="InterPro" id="IPR029044">
    <property type="entry name" value="Nucleotide-diphossugar_trans"/>
</dbReference>
<evidence type="ECO:0000256" key="1">
    <source>
        <dbReference type="ARBA" id="ARBA00004141"/>
    </source>
</evidence>
<keyword evidence="3 9" id="KW-0808">Transferase</keyword>
<accession>A0A848HJ74</accession>
<dbReference type="EMBL" id="JABBFX010000003">
    <property type="protein sequence ID" value="NML47788.1"/>
    <property type="molecule type" value="Genomic_DNA"/>
</dbReference>
<dbReference type="Proteomes" id="UP000541185">
    <property type="component" value="Unassembled WGS sequence"/>
</dbReference>
<reference evidence="9 10" key="1">
    <citation type="submission" date="2020-04" db="EMBL/GenBank/DDBJ databases">
        <title>Ramlibacter sp. G-1-2-2 isolated from soil.</title>
        <authorList>
            <person name="Dahal R.H."/>
        </authorList>
    </citation>
    <scope>NUCLEOTIDE SEQUENCE [LARGE SCALE GENOMIC DNA]</scope>
    <source>
        <strain evidence="9 10">G-1-2-2</strain>
    </source>
</reference>
<protein>
    <submittedName>
        <fullName evidence="9">Glycosyltransferase family 2 protein</fullName>
    </submittedName>
</protein>
<keyword evidence="10" id="KW-1185">Reference proteome</keyword>
<dbReference type="SUPFAM" id="SSF53448">
    <property type="entry name" value="Nucleotide-diphospho-sugar transferases"/>
    <property type="match status" value="1"/>
</dbReference>
<evidence type="ECO:0000256" key="3">
    <source>
        <dbReference type="ARBA" id="ARBA00022679"/>
    </source>
</evidence>
<keyword evidence="2" id="KW-0328">Glycosyltransferase</keyword>
<name>A0A848HJ74_9BURK</name>
<evidence type="ECO:0000256" key="2">
    <source>
        <dbReference type="ARBA" id="ARBA00022676"/>
    </source>
</evidence>
<dbReference type="Pfam" id="PF00535">
    <property type="entry name" value="Glycos_transf_2"/>
    <property type="match status" value="1"/>
</dbReference>
<comment type="caution">
    <text evidence="9">The sequence shown here is derived from an EMBL/GenBank/DDBJ whole genome shotgun (WGS) entry which is preliminary data.</text>
</comment>
<evidence type="ECO:0000313" key="9">
    <source>
        <dbReference type="EMBL" id="NML47788.1"/>
    </source>
</evidence>
<keyword evidence="4 7" id="KW-0812">Transmembrane</keyword>
<feature type="transmembrane region" description="Helical" evidence="7">
    <location>
        <begin position="260"/>
        <end position="285"/>
    </location>
</feature>
<dbReference type="InterPro" id="IPR001173">
    <property type="entry name" value="Glyco_trans_2-like"/>
</dbReference>
<dbReference type="Gene3D" id="3.90.550.10">
    <property type="entry name" value="Spore Coat Polysaccharide Biosynthesis Protein SpsA, Chain A"/>
    <property type="match status" value="1"/>
</dbReference>
<dbReference type="GO" id="GO:0005886">
    <property type="term" value="C:plasma membrane"/>
    <property type="evidence" value="ECO:0007669"/>
    <property type="project" value="TreeGrafter"/>
</dbReference>
<dbReference type="InterPro" id="IPR050256">
    <property type="entry name" value="Glycosyltransferase_2"/>
</dbReference>
<dbReference type="PANTHER" id="PTHR48090:SF1">
    <property type="entry name" value="PROPHAGE BACTOPRENOL GLUCOSYL TRANSFERASE HOMOLOG"/>
    <property type="match status" value="1"/>
</dbReference>
<dbReference type="PANTHER" id="PTHR48090">
    <property type="entry name" value="UNDECAPRENYL-PHOSPHATE 4-DEOXY-4-FORMAMIDO-L-ARABINOSE TRANSFERASE-RELATED"/>
    <property type="match status" value="1"/>
</dbReference>
<sequence>MKLSIVATLYQSAPYVAEFHRRAGDAARRVAGDDYEIVLVNDGSPDDSLERALALMEADDHVVVVDLSRNFGHHKAMMTGLAHAKGERVFLIDSDLEEEPEYLLSFTRLLETEGCDVVYGVQEQRKGNWFERWTGAWFYVLVRWLTGLALPGNIVTARLMTRRYVDALLLHDEREVFMAGLWHITGFDQRPHTVHKHATSETTYTFRRKMSLLVNSVTSFSNAPLVSIFYIGLSISALAFAYTCYLVGRWMFFSKPLVGWTSVMASIWLLGGLVISFIGVVGIYLSKIFSETKRRPYTIVRKVHARQAR</sequence>
<evidence type="ECO:0000256" key="5">
    <source>
        <dbReference type="ARBA" id="ARBA00022989"/>
    </source>
</evidence>
<evidence type="ECO:0000256" key="7">
    <source>
        <dbReference type="SAM" id="Phobius"/>
    </source>
</evidence>
<dbReference type="GO" id="GO:0016757">
    <property type="term" value="F:glycosyltransferase activity"/>
    <property type="evidence" value="ECO:0007669"/>
    <property type="project" value="UniProtKB-KW"/>
</dbReference>
<keyword evidence="6 7" id="KW-0472">Membrane</keyword>
<dbReference type="AlphaFoldDB" id="A0A848HJ74"/>
<evidence type="ECO:0000256" key="4">
    <source>
        <dbReference type="ARBA" id="ARBA00022692"/>
    </source>
</evidence>
<evidence type="ECO:0000313" key="10">
    <source>
        <dbReference type="Proteomes" id="UP000541185"/>
    </source>
</evidence>
<evidence type="ECO:0000259" key="8">
    <source>
        <dbReference type="Pfam" id="PF00535"/>
    </source>
</evidence>
<keyword evidence="5 7" id="KW-1133">Transmembrane helix</keyword>
<dbReference type="CDD" id="cd04187">
    <property type="entry name" value="DPM1_like_bac"/>
    <property type="match status" value="1"/>
</dbReference>
<dbReference type="RefSeq" id="WP_169422047.1">
    <property type="nucleotide sequence ID" value="NZ_JABBFX010000003.1"/>
</dbReference>
<evidence type="ECO:0000256" key="6">
    <source>
        <dbReference type="ARBA" id="ARBA00023136"/>
    </source>
</evidence>
<feature type="transmembrane region" description="Helical" evidence="7">
    <location>
        <begin position="136"/>
        <end position="155"/>
    </location>
</feature>
<feature type="domain" description="Glycosyltransferase 2-like" evidence="8">
    <location>
        <begin position="4"/>
        <end position="158"/>
    </location>
</feature>
<organism evidence="9 10">
    <name type="scientific">Ramlibacter agri</name>
    <dbReference type="NCBI Taxonomy" id="2728837"/>
    <lineage>
        <taxon>Bacteria</taxon>
        <taxon>Pseudomonadati</taxon>
        <taxon>Pseudomonadota</taxon>
        <taxon>Betaproteobacteria</taxon>
        <taxon>Burkholderiales</taxon>
        <taxon>Comamonadaceae</taxon>
        <taxon>Ramlibacter</taxon>
    </lineage>
</organism>
<comment type="subcellular location">
    <subcellularLocation>
        <location evidence="1">Membrane</location>
        <topology evidence="1">Multi-pass membrane protein</topology>
    </subcellularLocation>
</comment>
<proteinExistence type="predicted"/>